<protein>
    <submittedName>
        <fullName evidence="3">Repeat domain-containing protein</fullName>
    </submittedName>
</protein>
<reference evidence="4" key="1">
    <citation type="submission" date="2016-11" db="EMBL/GenBank/DDBJ databases">
        <authorList>
            <person name="Varghese N."/>
            <person name="Submissions S."/>
        </authorList>
    </citation>
    <scope>NUCLEOTIDE SEQUENCE [LARGE SCALE GENOMIC DNA]</scope>
    <source>
        <strain evidence="4">DSM 22638</strain>
    </source>
</reference>
<evidence type="ECO:0000313" key="4">
    <source>
        <dbReference type="Proteomes" id="UP000184532"/>
    </source>
</evidence>
<keyword evidence="1" id="KW-0732">Signal</keyword>
<dbReference type="InterPro" id="IPR011519">
    <property type="entry name" value="UnbV_ASPIC"/>
</dbReference>
<dbReference type="InterPro" id="IPR028994">
    <property type="entry name" value="Integrin_alpha_N"/>
</dbReference>
<name>A0A1M5NPP8_9FLAO</name>
<sequence>MRLPSLYSNRFHQMPKNSSQHTNPSLVKIILLVFFACVSCKEKMEKNTPKTEKLFTEIPSSISGIQFINEIPESSAMNSMVYEYFYNGGGVAVGDVDNDGLPDIYFTANLMENKLYKNKGNFTFEDITVKAGVMGSFGWTTGVTMADVNADGWLDIYVCKSGKGKSKDRKNLLYINNQNGTFVERAEQFGLDFDGYSTQASFFDFDKDGDLDMFLLNHNVSPINTDNPEEFKKDSNELVGDKLYRNDGENFTDISEQARIVSNSLGFGLGVSIGDVDNNGWPDIYVANDYIEQDYLYFNNGDGTFSESLKSAIGHVSNFSMGTDMADINNDGLPEILSLDMVAEDNYGIKTSMSGMNPKAFNHAVDHGFHYQYMYNTLQLNQGGGKFSEIGQMANVSSTDWSWGPLFADFDNDGLKDLFVTNGLKRDFRNNDFKKYKLERLKLAQQNGENMPKVIEELVHKTPQRKTQNYFFKNNGDLTFTKTSSKWGIDRPTFSNGAAYSDLDLDGDLDLVVNNIDEEAIILKNNSEQNFIQFQLIGSSKNKFGIGTKVHIETAEGTQFLENYPTRGYQSSVESKLHFGLSNISNIKKVVITWPDDKVSVMHDLKANQVFSVDYNRATIPAPVPKNLPVTIFSEVSSAKIDFKHEENLYDDFAIESLLPHKMSQFGPALAVADINGDGLEDFYVGGASGKPGALYTQDASGTFARSTNQPWQSDAIQEDLDAVFFDVDNDGDLDLYIVSGGNEWKQGHHYYQDRLYLNTGGRFDRDFKSLPKISISGSCAKPFDFDQDGDLDLFVGSRLHPQKYPFSESSLLLENRNGVFEDVTPKVAPELSEAGMVTDAIWTDFDSDGQTDLIVVGEWTSIQFFKNDRGKLTKENRILSKTEGWWNSIAQADMDNDGDMDYVVGNLGLNYKYKASHEAPFEVYATDFDDNGTNDVVLGYYNEGNLFPLRGRECSSQQMPFIKKKFPTYHSFGSANLLQVYGQDKLEKALHKSAYTFASICLENLGERKFKMHQLPNSAQISSINAIQVQDFDEDGNADILIAGNLYQSEVETPRNDASIGLLLKGRGDFGFEPVPCNKSGVLLNSDVKKMKAISLGEEGTGILVAPNNSSLKLLAHRP</sequence>
<dbReference type="InterPro" id="IPR013517">
    <property type="entry name" value="FG-GAP"/>
</dbReference>
<dbReference type="Pfam" id="PF07593">
    <property type="entry name" value="UnbV_ASPIC"/>
    <property type="match status" value="1"/>
</dbReference>
<accession>A0A1M5NPP8</accession>
<evidence type="ECO:0000256" key="1">
    <source>
        <dbReference type="ARBA" id="ARBA00022729"/>
    </source>
</evidence>
<gene>
    <name evidence="3" type="ORF">SAMN04488116_2899</name>
</gene>
<dbReference type="STRING" id="570519.SAMN04488116_2899"/>
<dbReference type="InterPro" id="IPR027039">
    <property type="entry name" value="Crtac1"/>
</dbReference>
<dbReference type="SUPFAM" id="SSF69318">
    <property type="entry name" value="Integrin alpha N-terminal domain"/>
    <property type="match status" value="3"/>
</dbReference>
<dbReference type="OrthoDB" id="9816120at2"/>
<proteinExistence type="predicted"/>
<organism evidence="3 4">
    <name type="scientific">Flagellimonas flava</name>
    <dbReference type="NCBI Taxonomy" id="570519"/>
    <lineage>
        <taxon>Bacteria</taxon>
        <taxon>Pseudomonadati</taxon>
        <taxon>Bacteroidota</taxon>
        <taxon>Flavobacteriia</taxon>
        <taxon>Flavobacteriales</taxon>
        <taxon>Flavobacteriaceae</taxon>
        <taxon>Flagellimonas</taxon>
    </lineage>
</organism>
<dbReference type="EMBL" id="FQWL01000005">
    <property type="protein sequence ID" value="SHG91159.1"/>
    <property type="molecule type" value="Genomic_DNA"/>
</dbReference>
<feature type="domain" description="ASPIC/UnbV" evidence="2">
    <location>
        <begin position="545"/>
        <end position="610"/>
    </location>
</feature>
<dbReference type="PANTHER" id="PTHR16026">
    <property type="entry name" value="CARTILAGE ACIDIC PROTEIN 1"/>
    <property type="match status" value="1"/>
</dbReference>
<dbReference type="AlphaFoldDB" id="A0A1M5NPP8"/>
<evidence type="ECO:0000313" key="3">
    <source>
        <dbReference type="EMBL" id="SHG91159.1"/>
    </source>
</evidence>
<dbReference type="Proteomes" id="UP000184532">
    <property type="component" value="Unassembled WGS sequence"/>
</dbReference>
<dbReference type="PANTHER" id="PTHR16026:SF0">
    <property type="entry name" value="CARTILAGE ACIDIC PROTEIN 1"/>
    <property type="match status" value="1"/>
</dbReference>
<evidence type="ECO:0000259" key="2">
    <source>
        <dbReference type="Pfam" id="PF07593"/>
    </source>
</evidence>
<dbReference type="Gene3D" id="2.130.10.130">
    <property type="entry name" value="Integrin alpha, N-terminal"/>
    <property type="match status" value="5"/>
</dbReference>
<dbReference type="Pfam" id="PF13517">
    <property type="entry name" value="FG-GAP_3"/>
    <property type="match status" value="6"/>
</dbReference>
<keyword evidence="4" id="KW-1185">Reference proteome</keyword>